<proteinExistence type="predicted"/>
<keyword evidence="5" id="KW-0234">DNA repair</keyword>
<dbReference type="InterPro" id="IPR011257">
    <property type="entry name" value="DNA_glycosylase"/>
</dbReference>
<keyword evidence="11" id="KW-1185">Reference proteome</keyword>
<evidence type="ECO:0000256" key="8">
    <source>
        <dbReference type="ARBA" id="ARBA00066766"/>
    </source>
</evidence>
<gene>
    <name evidence="10" type="ORF">NB231_08565</name>
</gene>
<dbReference type="OrthoDB" id="9807664at2"/>
<feature type="binding site" evidence="9">
    <location>
        <position position="176"/>
    </location>
    <ligand>
        <name>Zn(2+)</name>
        <dbReference type="ChEBI" id="CHEBI:29105"/>
    </ligand>
</feature>
<comment type="catalytic activity">
    <reaction evidence="6">
        <text>Hydrolysis of alkylated DNA, releasing 3-methyladenine.</text>
        <dbReference type="EC" id="3.2.2.20"/>
    </reaction>
</comment>
<name>A4BSM6_9GAMM</name>
<dbReference type="Proteomes" id="UP000003374">
    <property type="component" value="Unassembled WGS sequence"/>
</dbReference>
<evidence type="ECO:0000256" key="2">
    <source>
        <dbReference type="ARBA" id="ARBA00022763"/>
    </source>
</evidence>
<dbReference type="EMBL" id="AAOF01000010">
    <property type="protein sequence ID" value="EAR21296.1"/>
    <property type="molecule type" value="Genomic_DNA"/>
</dbReference>
<dbReference type="GO" id="GO:0046872">
    <property type="term" value="F:metal ion binding"/>
    <property type="evidence" value="ECO:0007669"/>
    <property type="project" value="UniProtKB-KW"/>
</dbReference>
<dbReference type="STRING" id="314278.NB231_08565"/>
<dbReference type="PANTHER" id="PTHR30037">
    <property type="entry name" value="DNA-3-METHYLADENINE GLYCOSYLASE 1"/>
    <property type="match status" value="1"/>
</dbReference>
<dbReference type="InterPro" id="IPR052891">
    <property type="entry name" value="DNA-3mA_glycosylase"/>
</dbReference>
<evidence type="ECO:0000256" key="7">
    <source>
        <dbReference type="ARBA" id="ARBA00057608"/>
    </source>
</evidence>
<dbReference type="PANTHER" id="PTHR30037:SF4">
    <property type="entry name" value="DNA-3-METHYLADENINE GLYCOSYLASE I"/>
    <property type="match status" value="1"/>
</dbReference>
<evidence type="ECO:0000313" key="11">
    <source>
        <dbReference type="Proteomes" id="UP000003374"/>
    </source>
</evidence>
<evidence type="ECO:0000256" key="5">
    <source>
        <dbReference type="ARBA" id="ARBA00023204"/>
    </source>
</evidence>
<comment type="function">
    <text evidence="7">Hydrolysis of the deoxyribose N-glycosidic bond to excise 3-methyladenine from the damaged DNA polymer formed by alkylation lesions.</text>
</comment>
<dbReference type="Pfam" id="PF03352">
    <property type="entry name" value="Adenine_glyco"/>
    <property type="match status" value="1"/>
</dbReference>
<dbReference type="RefSeq" id="WP_005001497.1">
    <property type="nucleotide sequence ID" value="NZ_CH672427.1"/>
</dbReference>
<dbReference type="InterPro" id="IPR005019">
    <property type="entry name" value="Adenine_glyco"/>
</dbReference>
<dbReference type="eggNOG" id="COG2818">
    <property type="taxonomic scope" value="Bacteria"/>
</dbReference>
<evidence type="ECO:0000256" key="3">
    <source>
        <dbReference type="ARBA" id="ARBA00022801"/>
    </source>
</evidence>
<dbReference type="FunFam" id="1.10.340.30:FF:000009">
    <property type="entry name" value="DNA-3-methyladenine glycosylase I"/>
    <property type="match status" value="1"/>
</dbReference>
<keyword evidence="3" id="KW-0378">Hydrolase</keyword>
<dbReference type="Gene3D" id="1.10.340.30">
    <property type="entry name" value="Hypothetical protein, domain 2"/>
    <property type="match status" value="1"/>
</dbReference>
<keyword evidence="2" id="KW-0227">DNA damage</keyword>
<dbReference type="GO" id="GO:0008725">
    <property type="term" value="F:DNA-3-methyladenine glycosylase activity"/>
    <property type="evidence" value="ECO:0007669"/>
    <property type="project" value="UniProtKB-EC"/>
</dbReference>
<reference evidence="10 11" key="1">
    <citation type="submission" date="2006-02" db="EMBL/GenBank/DDBJ databases">
        <authorList>
            <person name="Waterbury J."/>
            <person name="Ferriera S."/>
            <person name="Johnson J."/>
            <person name="Kravitz S."/>
            <person name="Halpern A."/>
            <person name="Remington K."/>
            <person name="Beeson K."/>
            <person name="Tran B."/>
            <person name="Rogers Y.-H."/>
            <person name="Friedman R."/>
            <person name="Venter J.C."/>
        </authorList>
    </citation>
    <scope>NUCLEOTIDE SEQUENCE [LARGE SCALE GENOMIC DNA]</scope>
    <source>
        <strain evidence="10 11">Nb-231</strain>
    </source>
</reference>
<evidence type="ECO:0000256" key="4">
    <source>
        <dbReference type="ARBA" id="ARBA00022833"/>
    </source>
</evidence>
<protein>
    <recommendedName>
        <fullName evidence="8">DNA-3-methyladenine glycosylase I</fullName>
        <ecNumber evidence="8">3.2.2.20</ecNumber>
    </recommendedName>
</protein>
<accession>A4BSM6</accession>
<sequence length="207" mass="23813">MLQRCAWCTNDSLYLDYHDQEWGVPLHDERRLFELLILEGMQAGLSWLTVLRKRENYRHALEHFEPARVAGFSDAQIQALLNNPGLIRNKRKIEALRPNARAFLSIQETFGRFADYLWRFVDGAPIINHWRYQIEVPISTARSDTLSKDLKARGFQFVGSTICYAYLQAAGLVMDHTTDCFRHAQLAQTDGGHATARLTQPQPRPAE</sequence>
<dbReference type="EC" id="3.2.2.20" evidence="8"/>
<feature type="binding site" evidence="9">
    <location>
        <position position="18"/>
    </location>
    <ligand>
        <name>Zn(2+)</name>
        <dbReference type="ChEBI" id="CHEBI:29105"/>
    </ligand>
</feature>
<comment type="caution">
    <text evidence="10">The sequence shown here is derived from an EMBL/GenBank/DDBJ whole genome shotgun (WGS) entry which is preliminary data.</text>
</comment>
<evidence type="ECO:0000256" key="9">
    <source>
        <dbReference type="PIRSR" id="PIRSR604597-1"/>
    </source>
</evidence>
<dbReference type="SUPFAM" id="SSF48150">
    <property type="entry name" value="DNA-glycosylase"/>
    <property type="match status" value="1"/>
</dbReference>
<feature type="binding site" evidence="9">
    <location>
        <position position="5"/>
    </location>
    <ligand>
        <name>Zn(2+)</name>
        <dbReference type="ChEBI" id="CHEBI:29105"/>
    </ligand>
</feature>
<keyword evidence="4 9" id="KW-0862">Zinc</keyword>
<dbReference type="GO" id="GO:0006284">
    <property type="term" value="P:base-excision repair"/>
    <property type="evidence" value="ECO:0007669"/>
    <property type="project" value="InterPro"/>
</dbReference>
<dbReference type="NCBIfam" id="TIGR00624">
    <property type="entry name" value="tag"/>
    <property type="match status" value="1"/>
</dbReference>
<keyword evidence="1 9" id="KW-0479">Metal-binding</keyword>
<organism evidence="10 11">
    <name type="scientific">Nitrococcus mobilis Nb-231</name>
    <dbReference type="NCBI Taxonomy" id="314278"/>
    <lineage>
        <taxon>Bacteria</taxon>
        <taxon>Pseudomonadati</taxon>
        <taxon>Pseudomonadota</taxon>
        <taxon>Gammaproteobacteria</taxon>
        <taxon>Chromatiales</taxon>
        <taxon>Ectothiorhodospiraceae</taxon>
        <taxon>Nitrococcus</taxon>
    </lineage>
</organism>
<evidence type="ECO:0000313" key="10">
    <source>
        <dbReference type="EMBL" id="EAR21296.1"/>
    </source>
</evidence>
<feature type="binding site" evidence="9">
    <location>
        <position position="180"/>
    </location>
    <ligand>
        <name>Zn(2+)</name>
        <dbReference type="ChEBI" id="CHEBI:29105"/>
    </ligand>
</feature>
<dbReference type="InterPro" id="IPR004597">
    <property type="entry name" value="Tag"/>
</dbReference>
<dbReference type="AlphaFoldDB" id="A4BSM6"/>
<dbReference type="HOGENOM" id="CLU_083758_1_0_6"/>
<evidence type="ECO:0000256" key="1">
    <source>
        <dbReference type="ARBA" id="ARBA00022723"/>
    </source>
</evidence>
<evidence type="ECO:0000256" key="6">
    <source>
        <dbReference type="ARBA" id="ARBA00052558"/>
    </source>
</evidence>